<feature type="domain" description="PurM-like N-terminal" evidence="2">
    <location>
        <begin position="38"/>
        <end position="149"/>
    </location>
</feature>
<keyword evidence="5" id="KW-1185">Reference proteome</keyword>
<dbReference type="Gene3D" id="3.30.1330.10">
    <property type="entry name" value="PurM-like, N-terminal domain"/>
    <property type="match status" value="1"/>
</dbReference>
<dbReference type="Pfam" id="PF02769">
    <property type="entry name" value="AIRS_C"/>
    <property type="match status" value="1"/>
</dbReference>
<evidence type="ECO:0000259" key="2">
    <source>
        <dbReference type="Pfam" id="PF00586"/>
    </source>
</evidence>
<dbReference type="AlphaFoldDB" id="A0A1V4IMB6"/>
<dbReference type="InterPro" id="IPR036676">
    <property type="entry name" value="PurM-like_C_sf"/>
</dbReference>
<reference evidence="4 5" key="1">
    <citation type="submission" date="2017-03" db="EMBL/GenBank/DDBJ databases">
        <title>Genome sequence of Clostridium oryzae DSM 28571.</title>
        <authorList>
            <person name="Poehlein A."/>
            <person name="Daniel R."/>
        </authorList>
    </citation>
    <scope>NUCLEOTIDE SEQUENCE [LARGE SCALE GENOMIC DNA]</scope>
    <source>
        <strain evidence="4 5">DSM 28571</strain>
    </source>
</reference>
<accession>A0A1V4IMB6</accession>
<protein>
    <submittedName>
        <fullName evidence="4">Hydrogenase expression/formation protein HypE</fullName>
    </submittedName>
</protein>
<evidence type="ECO:0000313" key="4">
    <source>
        <dbReference type="EMBL" id="OPJ60984.1"/>
    </source>
</evidence>
<dbReference type="PANTHER" id="PTHR30303">
    <property type="entry name" value="HYDROGENASE ISOENZYMES FORMATION PROTEIN HYPE"/>
    <property type="match status" value="1"/>
</dbReference>
<dbReference type="Gene3D" id="3.90.650.10">
    <property type="entry name" value="PurM-like C-terminal domain"/>
    <property type="match status" value="1"/>
</dbReference>
<sequence length="333" mass="36658">MDKVIRRVHGDGGKYTNELIEQIFYKYFDNELLRKGVDSAAFPVKEGSMTFTTDSFVVRPIFFPGGDIGKLAVCGTINDLSVSGSKPLYLSCSFIIEEGFSIDILEHIVNSMAQQCTASKVSIVTGDTKVIESSGQNGIYINTAGVGVVQNNYMIKTIEPGDSIIVSGNIGEHGTTIVVDRFNMNLKGDFKSDCAPVYEIVDVVKDYFPYIKIMKDPTRGGLATIINEISTYSGLGVKLIEENIPISKEISAINDMLGTDPLYMACEGRIVLVVKEDKATEVLTAMRTLDQCRNAAIIGNFFMTEFPVVYAENYFGGKRILNMFDAEMLPRIC</sequence>
<gene>
    <name evidence="4" type="primary">hypE_3</name>
    <name evidence="4" type="ORF">CLORY_25330</name>
</gene>
<dbReference type="InterPro" id="IPR016188">
    <property type="entry name" value="PurM-like_N"/>
</dbReference>
<evidence type="ECO:0000256" key="1">
    <source>
        <dbReference type="ARBA" id="ARBA00006243"/>
    </source>
</evidence>
<feature type="domain" description="PurM-like C-terminal" evidence="3">
    <location>
        <begin position="159"/>
        <end position="300"/>
    </location>
</feature>
<name>A0A1V4IMB6_9CLOT</name>
<organism evidence="4 5">
    <name type="scientific">Clostridium oryzae</name>
    <dbReference type="NCBI Taxonomy" id="1450648"/>
    <lineage>
        <taxon>Bacteria</taxon>
        <taxon>Bacillati</taxon>
        <taxon>Bacillota</taxon>
        <taxon>Clostridia</taxon>
        <taxon>Eubacteriales</taxon>
        <taxon>Clostridiaceae</taxon>
        <taxon>Clostridium</taxon>
    </lineage>
</organism>
<dbReference type="RefSeq" id="WP_079424985.1">
    <property type="nucleotide sequence ID" value="NZ_MZGV01000026.1"/>
</dbReference>
<evidence type="ECO:0000313" key="5">
    <source>
        <dbReference type="Proteomes" id="UP000190080"/>
    </source>
</evidence>
<dbReference type="InterPro" id="IPR010918">
    <property type="entry name" value="PurM-like_C_dom"/>
</dbReference>
<dbReference type="CDD" id="cd02197">
    <property type="entry name" value="HypE"/>
    <property type="match status" value="1"/>
</dbReference>
<dbReference type="SUPFAM" id="SSF56042">
    <property type="entry name" value="PurM C-terminal domain-like"/>
    <property type="match status" value="1"/>
</dbReference>
<comment type="caution">
    <text evidence="4">The sequence shown here is derived from an EMBL/GenBank/DDBJ whole genome shotgun (WGS) entry which is preliminary data.</text>
</comment>
<dbReference type="STRING" id="1450648.CLORY_25330"/>
<dbReference type="OrthoDB" id="9801934at2"/>
<dbReference type="InterPro" id="IPR036921">
    <property type="entry name" value="PurM-like_N_sf"/>
</dbReference>
<evidence type="ECO:0000259" key="3">
    <source>
        <dbReference type="Pfam" id="PF02769"/>
    </source>
</evidence>
<dbReference type="Proteomes" id="UP000190080">
    <property type="component" value="Unassembled WGS sequence"/>
</dbReference>
<dbReference type="Pfam" id="PF00586">
    <property type="entry name" value="AIRS"/>
    <property type="match status" value="1"/>
</dbReference>
<proteinExistence type="inferred from homology"/>
<dbReference type="PIRSF" id="PIRSF005644">
    <property type="entry name" value="Hdrgns_mtr_HypE"/>
    <property type="match status" value="1"/>
</dbReference>
<dbReference type="GO" id="GO:0051604">
    <property type="term" value="P:protein maturation"/>
    <property type="evidence" value="ECO:0007669"/>
    <property type="project" value="TreeGrafter"/>
</dbReference>
<dbReference type="EMBL" id="MZGV01000026">
    <property type="protein sequence ID" value="OPJ60984.1"/>
    <property type="molecule type" value="Genomic_DNA"/>
</dbReference>
<dbReference type="PANTHER" id="PTHR30303:SF0">
    <property type="entry name" value="CARBAMOYL DEHYDRATASE HYPE"/>
    <property type="match status" value="1"/>
</dbReference>
<comment type="similarity">
    <text evidence="1">Belongs to the HypE family.</text>
</comment>
<dbReference type="NCBIfam" id="TIGR02124">
    <property type="entry name" value="hypE"/>
    <property type="match status" value="1"/>
</dbReference>
<dbReference type="SUPFAM" id="SSF55326">
    <property type="entry name" value="PurM N-terminal domain-like"/>
    <property type="match status" value="1"/>
</dbReference>
<dbReference type="InterPro" id="IPR011854">
    <property type="entry name" value="HypE"/>
</dbReference>